<accession>A0ACD2UD82</accession>
<organism evidence="1 2">
    <name type="scientific">Pseudomonas helmanticensis</name>
    <dbReference type="NCBI Taxonomy" id="1471381"/>
    <lineage>
        <taxon>Bacteria</taxon>
        <taxon>Pseudomonadati</taxon>
        <taxon>Pseudomonadota</taxon>
        <taxon>Gammaproteobacteria</taxon>
        <taxon>Pseudomonadales</taxon>
        <taxon>Pseudomonadaceae</taxon>
        <taxon>Pseudomonas</taxon>
    </lineage>
</organism>
<protein>
    <submittedName>
        <fullName evidence="1">Uncharacterized protein</fullName>
    </submittedName>
</protein>
<proteinExistence type="predicted"/>
<reference evidence="1" key="1">
    <citation type="submission" date="2017-05" db="EMBL/GenBank/DDBJ databases">
        <authorList>
            <person name="Varghese N."/>
            <person name="Submissions S."/>
        </authorList>
    </citation>
    <scope>NUCLEOTIDE SEQUENCE</scope>
    <source>
        <strain evidence="1">LMG 28168</strain>
    </source>
</reference>
<comment type="caution">
    <text evidence="1">The sequence shown here is derived from an EMBL/GenBank/DDBJ whole genome shotgun (WGS) entry which is preliminary data.</text>
</comment>
<sequence length="46" mass="5145">MITDVVSGWFAAIEKGTFNETSNMLEELLGRKPMGLEIILKDAFDL</sequence>
<keyword evidence="2" id="KW-1185">Reference proteome</keyword>
<evidence type="ECO:0000313" key="2">
    <source>
        <dbReference type="Proteomes" id="UP001158048"/>
    </source>
</evidence>
<dbReference type="Proteomes" id="UP001158048">
    <property type="component" value="Unassembled WGS sequence"/>
</dbReference>
<dbReference type="EMBL" id="FXUY01000002">
    <property type="protein sequence ID" value="SMQ30363.1"/>
    <property type="molecule type" value="Genomic_DNA"/>
</dbReference>
<name>A0ACD2UD82_9PSED</name>
<evidence type="ECO:0000313" key="1">
    <source>
        <dbReference type="EMBL" id="SMQ30363.1"/>
    </source>
</evidence>
<gene>
    <name evidence="1" type="ORF">SAMN04488483_5361</name>
</gene>